<name>A0A2R5GD55_9STRA</name>
<proteinExistence type="inferred from homology"/>
<evidence type="ECO:0000256" key="2">
    <source>
        <dbReference type="ARBA" id="ARBA00004123"/>
    </source>
</evidence>
<comment type="similarity">
    <text evidence="8">Belongs to the cyclophilin-type PPIase family. PPIL4 subfamily.</text>
</comment>
<dbReference type="GO" id="GO:0003723">
    <property type="term" value="F:RNA binding"/>
    <property type="evidence" value="ECO:0007669"/>
    <property type="project" value="UniProtKB-UniRule"/>
</dbReference>
<dbReference type="InterPro" id="IPR035542">
    <property type="entry name" value="CRIP"/>
</dbReference>
<dbReference type="InterPro" id="IPR035979">
    <property type="entry name" value="RBD_domain_sf"/>
</dbReference>
<dbReference type="SUPFAM" id="SSF50891">
    <property type="entry name" value="Cyclophilin-like"/>
    <property type="match status" value="1"/>
</dbReference>
<gene>
    <name evidence="13" type="ORF">FCC1311_051272</name>
</gene>
<dbReference type="GO" id="GO:0003755">
    <property type="term" value="F:peptidyl-prolyl cis-trans isomerase activity"/>
    <property type="evidence" value="ECO:0007669"/>
    <property type="project" value="UniProtKB-UniRule"/>
</dbReference>
<dbReference type="CDD" id="cd12235">
    <property type="entry name" value="RRM_PPIL4"/>
    <property type="match status" value="1"/>
</dbReference>
<organism evidence="13 14">
    <name type="scientific">Hondaea fermentalgiana</name>
    <dbReference type="NCBI Taxonomy" id="2315210"/>
    <lineage>
        <taxon>Eukaryota</taxon>
        <taxon>Sar</taxon>
        <taxon>Stramenopiles</taxon>
        <taxon>Bigyra</taxon>
        <taxon>Labyrinthulomycetes</taxon>
        <taxon>Thraustochytrida</taxon>
        <taxon>Thraustochytriidae</taxon>
        <taxon>Hondaea</taxon>
    </lineage>
</organism>
<dbReference type="Pfam" id="PF00076">
    <property type="entry name" value="RRM_1"/>
    <property type="match status" value="1"/>
</dbReference>
<dbReference type="GO" id="GO:0005634">
    <property type="term" value="C:nucleus"/>
    <property type="evidence" value="ECO:0007669"/>
    <property type="project" value="UniProtKB-SubCell"/>
</dbReference>
<keyword evidence="14" id="KW-1185">Reference proteome</keyword>
<evidence type="ECO:0000256" key="1">
    <source>
        <dbReference type="ARBA" id="ARBA00000971"/>
    </source>
</evidence>
<reference evidence="13 14" key="1">
    <citation type="submission" date="2017-12" db="EMBL/GenBank/DDBJ databases">
        <title>Sequencing, de novo assembly and annotation of complete genome of a new Thraustochytrid species, strain FCC1311.</title>
        <authorList>
            <person name="Sedici K."/>
            <person name="Godart F."/>
            <person name="Aiese Cigliano R."/>
            <person name="Sanseverino W."/>
            <person name="Barakat M."/>
            <person name="Ortet P."/>
            <person name="Marechal E."/>
            <person name="Cagnac O."/>
            <person name="Amato A."/>
        </authorList>
    </citation>
    <scope>NUCLEOTIDE SEQUENCE [LARGE SCALE GENOMIC DNA]</scope>
</reference>
<feature type="region of interest" description="Disordered" evidence="10">
    <location>
        <begin position="177"/>
        <end position="199"/>
    </location>
</feature>
<evidence type="ECO:0000256" key="9">
    <source>
        <dbReference type="SAM" id="Coils"/>
    </source>
</evidence>
<dbReference type="InterPro" id="IPR002130">
    <property type="entry name" value="Cyclophilin-type_PPIase_dom"/>
</dbReference>
<feature type="domain" description="RRM" evidence="12">
    <location>
        <begin position="251"/>
        <end position="329"/>
    </location>
</feature>
<keyword evidence="5 8" id="KW-0413">Isomerase</keyword>
<feature type="compositionally biased region" description="Low complexity" evidence="10">
    <location>
        <begin position="183"/>
        <end position="194"/>
    </location>
</feature>
<dbReference type="InterPro" id="IPR012677">
    <property type="entry name" value="Nucleotide-bd_a/b_plait_sf"/>
</dbReference>
<evidence type="ECO:0000256" key="7">
    <source>
        <dbReference type="PROSITE-ProRule" id="PRU00176"/>
    </source>
</evidence>
<dbReference type="EC" id="5.2.1.8" evidence="8"/>
<evidence type="ECO:0000256" key="6">
    <source>
        <dbReference type="ARBA" id="ARBA00023242"/>
    </source>
</evidence>
<protein>
    <recommendedName>
        <fullName evidence="8">Peptidyl-prolyl cis-trans isomerase</fullName>
        <shortName evidence="8">PPIase</shortName>
        <ecNumber evidence="8">5.2.1.8</ecNumber>
    </recommendedName>
</protein>
<evidence type="ECO:0000256" key="10">
    <source>
        <dbReference type="SAM" id="MobiDB-lite"/>
    </source>
</evidence>
<sequence length="634" mass="71886">MAVLLETSAGNLVVDLYAEKCPTACLNFVKLCKMHYYDGHLFFDVQRNYWMRTGDPTGTGKGGQSVFSLVENKDADDTKAHSKYFADEIVRGAKFDRRGLVCMASTMKDQNGSSFLITMTDHGLEHLNGTRTIFGEIGEGLDSTLAAINELQVDDKYRPLRDVRILCTHVLDDPFPDPPGLPRPLSLPAGARPPQESVEPRIGFDENLDEDFGVSTEELEKRSKARDAKARAVVLEMVGDLPDADMKPPENVLFVCKLNAATQEDDLELIFSRFGEVKSCEIIRDKETGDSLQYAFIEFGNEEQCQEAFFKMNNVMIDDRRIKVDFSQSLLVNMEPEHCEDEEAILRATRSFLFVCQDKVADLRRENADLQDNLAQAKHDAKLEQMRFEDEQASLRQRLALLVDVPHVESRSTREICDVIGAALADATRRADQESARAQEAVAKYEAREERLQTLRSEANARIEAERAAEIIAKELENSRLEIANLKQREEELMCRLHENQKASHKAAQQLQEDVRRTVQTCEAAHAERVEDLERRLLEAQACSQEYMSKARANAADLQEFRTLLESRDAQVEQLSGQVLRLEARLAATEHSLAESEAAVAKRDESIMRMQRHHHLLDQRGVRLEGRRNVTYEI</sequence>
<evidence type="ECO:0000256" key="8">
    <source>
        <dbReference type="RuleBase" id="RU365081"/>
    </source>
</evidence>
<comment type="catalytic activity">
    <reaction evidence="1 8">
        <text>[protein]-peptidylproline (omega=180) = [protein]-peptidylproline (omega=0)</text>
        <dbReference type="Rhea" id="RHEA:16237"/>
        <dbReference type="Rhea" id="RHEA-COMP:10747"/>
        <dbReference type="Rhea" id="RHEA-COMP:10748"/>
        <dbReference type="ChEBI" id="CHEBI:83833"/>
        <dbReference type="ChEBI" id="CHEBI:83834"/>
        <dbReference type="EC" id="5.2.1.8"/>
    </reaction>
</comment>
<dbReference type="PROSITE" id="PS50072">
    <property type="entry name" value="CSA_PPIASE_2"/>
    <property type="match status" value="1"/>
</dbReference>
<feature type="coiled-coil region" evidence="9">
    <location>
        <begin position="353"/>
        <end position="387"/>
    </location>
</feature>
<evidence type="ECO:0000256" key="4">
    <source>
        <dbReference type="ARBA" id="ARBA00023110"/>
    </source>
</evidence>
<dbReference type="InterPro" id="IPR000504">
    <property type="entry name" value="RRM_dom"/>
</dbReference>
<keyword evidence="9" id="KW-0175">Coiled coil</keyword>
<dbReference type="InterPro" id="IPR029000">
    <property type="entry name" value="Cyclophilin-like_dom_sf"/>
</dbReference>
<keyword evidence="3 7" id="KW-0694">RNA-binding</keyword>
<dbReference type="Gene3D" id="3.30.70.330">
    <property type="match status" value="1"/>
</dbReference>
<evidence type="ECO:0000259" key="11">
    <source>
        <dbReference type="PROSITE" id="PS50072"/>
    </source>
</evidence>
<accession>A0A2R5GD55</accession>
<dbReference type="OrthoDB" id="2083at2759"/>
<dbReference type="InParanoid" id="A0A2R5GD55"/>
<dbReference type="Proteomes" id="UP000241890">
    <property type="component" value="Unassembled WGS sequence"/>
</dbReference>
<comment type="subcellular location">
    <subcellularLocation>
        <location evidence="2 8">Nucleus</location>
    </subcellularLocation>
</comment>
<evidence type="ECO:0000313" key="14">
    <source>
        <dbReference type="Proteomes" id="UP000241890"/>
    </source>
</evidence>
<dbReference type="PANTHER" id="PTHR45843:SF1">
    <property type="entry name" value="PEPTIDYL-PROLYL CIS-TRANS ISOMERASE-LIKE 4"/>
    <property type="match status" value="1"/>
</dbReference>
<evidence type="ECO:0000313" key="13">
    <source>
        <dbReference type="EMBL" id="GBG28906.1"/>
    </source>
</evidence>
<dbReference type="PROSITE" id="PS50102">
    <property type="entry name" value="RRM"/>
    <property type="match status" value="1"/>
</dbReference>
<evidence type="ECO:0000256" key="3">
    <source>
        <dbReference type="ARBA" id="ARBA00022884"/>
    </source>
</evidence>
<dbReference type="Pfam" id="PF00160">
    <property type="entry name" value="Pro_isomerase"/>
    <property type="match status" value="1"/>
</dbReference>
<dbReference type="AlphaFoldDB" id="A0A2R5GD55"/>
<keyword evidence="4 8" id="KW-0697">Rotamase</keyword>
<dbReference type="EMBL" id="BEYU01000049">
    <property type="protein sequence ID" value="GBG28906.1"/>
    <property type="molecule type" value="Genomic_DNA"/>
</dbReference>
<dbReference type="PANTHER" id="PTHR45843">
    <property type="entry name" value="PEPTIDYL-PROLYL CIS-TRANS ISOMERASE-LIKE 4"/>
    <property type="match status" value="1"/>
</dbReference>
<feature type="domain" description="PPIase cyclophilin-type" evidence="11">
    <location>
        <begin position="6"/>
        <end position="170"/>
    </location>
</feature>
<comment type="function">
    <text evidence="8">PPIases accelerate the folding of proteins. It catalyzes the cis-trans isomerization of proline imidic peptide bonds in oligopeptides.</text>
</comment>
<evidence type="ECO:0000259" key="12">
    <source>
        <dbReference type="PROSITE" id="PS50102"/>
    </source>
</evidence>
<keyword evidence="6 8" id="KW-0539">Nucleus</keyword>
<dbReference type="SMART" id="SM00360">
    <property type="entry name" value="RRM"/>
    <property type="match status" value="1"/>
</dbReference>
<dbReference type="Gene3D" id="2.40.100.10">
    <property type="entry name" value="Cyclophilin-like"/>
    <property type="match status" value="1"/>
</dbReference>
<dbReference type="PRINTS" id="PR00153">
    <property type="entry name" value="CSAPPISMRASE"/>
</dbReference>
<feature type="coiled-coil region" evidence="9">
    <location>
        <begin position="424"/>
        <end position="599"/>
    </location>
</feature>
<dbReference type="SUPFAM" id="SSF54928">
    <property type="entry name" value="RNA-binding domain, RBD"/>
    <property type="match status" value="1"/>
</dbReference>
<comment type="caution">
    <text evidence="13">The sequence shown here is derived from an EMBL/GenBank/DDBJ whole genome shotgun (WGS) entry which is preliminary data.</text>
</comment>
<evidence type="ECO:0000256" key="5">
    <source>
        <dbReference type="ARBA" id="ARBA00023235"/>
    </source>
</evidence>